<dbReference type="Proteomes" id="UP000182444">
    <property type="component" value="Chromosome 1C"/>
</dbReference>
<feature type="transmembrane region" description="Helical" evidence="2">
    <location>
        <begin position="40"/>
        <end position="57"/>
    </location>
</feature>
<dbReference type="Pfam" id="PF07690">
    <property type="entry name" value="MFS_1"/>
    <property type="match status" value="1"/>
</dbReference>
<keyword evidence="2" id="KW-0472">Membrane</keyword>
<reference evidence="4 5" key="1">
    <citation type="journal article" date="2016" name="PLoS ONE">
        <title>Sequence Assembly of Yarrowia lipolytica Strain W29/CLIB89 Shows Transposable Element Diversity.</title>
        <authorList>
            <person name="Magnan C."/>
            <person name="Yu J."/>
            <person name="Chang I."/>
            <person name="Jahn E."/>
            <person name="Kanomata Y."/>
            <person name="Wu J."/>
            <person name="Zeller M."/>
            <person name="Oakes M."/>
            <person name="Baldi P."/>
            <person name="Sandmeyer S."/>
        </authorList>
    </citation>
    <scope>NUCLEOTIDE SEQUENCE [LARGE SCALE GENOMIC DNA]</scope>
    <source>
        <strain evidence="5">CLIB89(W29)</strain>
    </source>
</reference>
<dbReference type="PROSITE" id="PS50850">
    <property type="entry name" value="MFS"/>
    <property type="match status" value="1"/>
</dbReference>
<feature type="transmembrane region" description="Helical" evidence="2">
    <location>
        <begin position="353"/>
        <end position="374"/>
    </location>
</feature>
<protein>
    <recommendedName>
        <fullName evidence="3">Major facilitator superfamily (MFS) profile domain-containing protein</fullName>
    </recommendedName>
</protein>
<sequence>MSRDSETNEMSRFDRLIREIGWHSLVNSSCDIKILIAQKVLRMIAYGQSTLILVQFFREIHVSDVGLGYFMTLTLLGDVIISYFLTLYADQLGRRLVLLLGSFLMMVSGIVFVFSDHFVVLLIAAIVGVISPSGDETGPFKSIEESVVAHLTPAKELSDIYAWYGLFGTVGSALGSVSAGIMIDGLVANFGWTQLKVYRFMFAQYALLAFLKLILNWFLTDKCEIDPDNNDNEEHEAGLLFDTHDHYHQLEHEADQLHGSKFSFWGTPLSPRSTSVVWKLCIIFALDSMGYGFMPISWVVTYFFDRWKASEVTVGTLFFFTSVLNALSSLASSSMYKRLGPIFAIVATHFPSAMAMSFIPLAPTMGIAMGLLLFRASTAVMDVVPRQAFLSHVVSSSERTKVMGIVNVVKTLARSVGPIFTGMFAQRDILGFAFLITGLLEAAHDLGMLGLFWKYNRIIEH</sequence>
<feature type="domain" description="Major facilitator superfamily (MFS) profile" evidence="3">
    <location>
        <begin position="31"/>
        <end position="456"/>
    </location>
</feature>
<dbReference type="PANTHER" id="PTHR23520">
    <property type="entry name" value="TRANSPORTER, PUTATIVE (AFU_ORTHOLOGUE AFUA_3G04000)-RELATED"/>
    <property type="match status" value="1"/>
</dbReference>
<name>A0A1D8NA52_YARLL</name>
<dbReference type="SUPFAM" id="SSF103473">
    <property type="entry name" value="MFS general substrate transporter"/>
    <property type="match status" value="1"/>
</dbReference>
<organism evidence="4 5">
    <name type="scientific">Yarrowia lipolytica</name>
    <name type="common">Candida lipolytica</name>
    <dbReference type="NCBI Taxonomy" id="4952"/>
    <lineage>
        <taxon>Eukaryota</taxon>
        <taxon>Fungi</taxon>
        <taxon>Dikarya</taxon>
        <taxon>Ascomycota</taxon>
        <taxon>Saccharomycotina</taxon>
        <taxon>Dipodascomycetes</taxon>
        <taxon>Dipodascales</taxon>
        <taxon>Dipodascales incertae sedis</taxon>
        <taxon>Yarrowia</taxon>
    </lineage>
</organism>
<feature type="transmembrane region" description="Helical" evidence="2">
    <location>
        <begin position="312"/>
        <end position="333"/>
    </location>
</feature>
<dbReference type="InterPro" id="IPR011701">
    <property type="entry name" value="MFS"/>
</dbReference>
<dbReference type="KEGG" id="yli:2909488"/>
<feature type="transmembrane region" description="Helical" evidence="2">
    <location>
        <begin position="96"/>
        <end position="129"/>
    </location>
</feature>
<dbReference type="AlphaFoldDB" id="A0A1D8NA52"/>
<keyword evidence="2" id="KW-0812">Transmembrane</keyword>
<dbReference type="InterPro" id="IPR020846">
    <property type="entry name" value="MFS_dom"/>
</dbReference>
<dbReference type="Gene3D" id="1.20.1250.20">
    <property type="entry name" value="MFS general substrate transporter like domains"/>
    <property type="match status" value="1"/>
</dbReference>
<dbReference type="EMBL" id="CP017555">
    <property type="protein sequence ID" value="AOW02515.1"/>
    <property type="molecule type" value="Genomic_DNA"/>
</dbReference>
<feature type="transmembrane region" description="Helical" evidence="2">
    <location>
        <begin position="161"/>
        <end position="188"/>
    </location>
</feature>
<dbReference type="eggNOG" id="ENOG502QTZH">
    <property type="taxonomic scope" value="Eukaryota"/>
</dbReference>
<evidence type="ECO:0000313" key="4">
    <source>
        <dbReference type="EMBL" id="AOW02515.1"/>
    </source>
</evidence>
<keyword evidence="2" id="KW-1133">Transmembrane helix</keyword>
<gene>
    <name evidence="4" type="ORF">YALI1_C11131g</name>
</gene>
<comment type="subcellular location">
    <subcellularLocation>
        <location evidence="1">Membrane</location>
        <topology evidence="1">Multi-pass membrane protein</topology>
    </subcellularLocation>
</comment>
<dbReference type="VEuPathDB" id="FungiDB:YALI0_C08228g"/>
<evidence type="ECO:0000313" key="5">
    <source>
        <dbReference type="Proteomes" id="UP000182444"/>
    </source>
</evidence>
<feature type="transmembrane region" description="Helical" evidence="2">
    <location>
        <begin position="69"/>
        <end position="89"/>
    </location>
</feature>
<dbReference type="GO" id="GO:0022857">
    <property type="term" value="F:transmembrane transporter activity"/>
    <property type="evidence" value="ECO:0007669"/>
    <property type="project" value="InterPro"/>
</dbReference>
<dbReference type="GO" id="GO:0000329">
    <property type="term" value="C:fungal-type vacuole membrane"/>
    <property type="evidence" value="ECO:0007669"/>
    <property type="project" value="TreeGrafter"/>
</dbReference>
<feature type="transmembrane region" description="Helical" evidence="2">
    <location>
        <begin position="200"/>
        <end position="219"/>
    </location>
</feature>
<dbReference type="RefSeq" id="XP_501589.3">
    <property type="nucleotide sequence ID" value="XM_501589.3"/>
</dbReference>
<evidence type="ECO:0000259" key="3">
    <source>
        <dbReference type="PROSITE" id="PS50850"/>
    </source>
</evidence>
<evidence type="ECO:0000256" key="1">
    <source>
        <dbReference type="ARBA" id="ARBA00004141"/>
    </source>
</evidence>
<feature type="transmembrane region" description="Helical" evidence="2">
    <location>
        <begin position="429"/>
        <end position="453"/>
    </location>
</feature>
<dbReference type="InterPro" id="IPR036259">
    <property type="entry name" value="MFS_trans_sf"/>
</dbReference>
<dbReference type="VEuPathDB" id="FungiDB:YALI1_C11131g"/>
<dbReference type="GeneID" id="2909488"/>
<feature type="transmembrane region" description="Helical" evidence="2">
    <location>
        <begin position="276"/>
        <end position="300"/>
    </location>
</feature>
<proteinExistence type="predicted"/>
<accession>A0A1D8NA52</accession>
<evidence type="ECO:0000256" key="2">
    <source>
        <dbReference type="SAM" id="Phobius"/>
    </source>
</evidence>
<dbReference type="PANTHER" id="PTHR23520:SF2">
    <property type="entry name" value="ABR173CP"/>
    <property type="match status" value="1"/>
</dbReference>